<dbReference type="AlphaFoldDB" id="A0A645BWI2"/>
<proteinExistence type="predicted"/>
<name>A0A645BWI2_9ZZZZ</name>
<organism evidence="1">
    <name type="scientific">bioreactor metagenome</name>
    <dbReference type="NCBI Taxonomy" id="1076179"/>
    <lineage>
        <taxon>unclassified sequences</taxon>
        <taxon>metagenomes</taxon>
        <taxon>ecological metagenomes</taxon>
    </lineage>
</organism>
<gene>
    <name evidence="1" type="ORF">SDC9_116758</name>
</gene>
<reference evidence="1" key="1">
    <citation type="submission" date="2019-08" db="EMBL/GenBank/DDBJ databases">
        <authorList>
            <person name="Kucharzyk K."/>
            <person name="Murdoch R.W."/>
            <person name="Higgins S."/>
            <person name="Loffler F."/>
        </authorList>
    </citation>
    <scope>NUCLEOTIDE SEQUENCE</scope>
</reference>
<dbReference type="EMBL" id="VSSQ01023092">
    <property type="protein sequence ID" value="MPM69810.1"/>
    <property type="molecule type" value="Genomic_DNA"/>
</dbReference>
<evidence type="ECO:0000313" key="1">
    <source>
        <dbReference type="EMBL" id="MPM69810.1"/>
    </source>
</evidence>
<sequence>MARRIQITNLIEKDSTLVGHFKTPCPIGCCIGESPFLVPKHFTLEKALRDTAQVHFHKVLLCPRTVHVNGLGNQFLSRATFTGNENRRIGFGNSPHHVEHIHQRRRFTYYIRAQKRCLGRCILFLLVHFRCQLQRCFNALQQSRVVPRFGDKIKSTRLHSLHCQLNTSPSRHQYDRHLRIKDLDLFQQYKPLLPCGGERKVHVH</sequence>
<comment type="caution">
    <text evidence="1">The sequence shown here is derived from an EMBL/GenBank/DDBJ whole genome shotgun (WGS) entry which is preliminary data.</text>
</comment>
<accession>A0A645BWI2</accession>
<dbReference type="AntiFam" id="ANF00077">
    <property type="entry name" value="Shadow ORF (opposite AtoC)"/>
</dbReference>
<protein>
    <submittedName>
        <fullName evidence="1">Uncharacterized protein</fullName>
    </submittedName>
</protein>